<organism evidence="1 2">
    <name type="scientific">Amycolatopsis minnesotensis</name>
    <dbReference type="NCBI Taxonomy" id="337894"/>
    <lineage>
        <taxon>Bacteria</taxon>
        <taxon>Bacillati</taxon>
        <taxon>Actinomycetota</taxon>
        <taxon>Actinomycetes</taxon>
        <taxon>Pseudonocardiales</taxon>
        <taxon>Pseudonocardiaceae</taxon>
        <taxon>Amycolatopsis</taxon>
    </lineage>
</organism>
<gene>
    <name evidence="1" type="ORF">GCM10009754_00620</name>
</gene>
<protein>
    <submittedName>
        <fullName evidence="1">Uncharacterized protein</fullName>
    </submittedName>
</protein>
<evidence type="ECO:0000313" key="2">
    <source>
        <dbReference type="Proteomes" id="UP001501116"/>
    </source>
</evidence>
<reference evidence="2" key="1">
    <citation type="journal article" date="2019" name="Int. J. Syst. Evol. Microbiol.">
        <title>The Global Catalogue of Microorganisms (GCM) 10K type strain sequencing project: providing services to taxonomists for standard genome sequencing and annotation.</title>
        <authorList>
            <consortium name="The Broad Institute Genomics Platform"/>
            <consortium name="The Broad Institute Genome Sequencing Center for Infectious Disease"/>
            <person name="Wu L."/>
            <person name="Ma J."/>
        </authorList>
    </citation>
    <scope>NUCLEOTIDE SEQUENCE [LARGE SCALE GENOMIC DNA]</scope>
    <source>
        <strain evidence="2">JCM 14545</strain>
    </source>
</reference>
<name>A0ABP5BC54_9PSEU</name>
<evidence type="ECO:0000313" key="1">
    <source>
        <dbReference type="EMBL" id="GAA1937475.1"/>
    </source>
</evidence>
<keyword evidence="2" id="KW-1185">Reference proteome</keyword>
<accession>A0ABP5BC54</accession>
<dbReference type="Proteomes" id="UP001501116">
    <property type="component" value="Unassembled WGS sequence"/>
</dbReference>
<sequence length="234" mass="26296">MLHSNEKEFKDQFNGLSPTAGNWYEKSIRVFGGDRRIRLLVGDRAVLFAQIAQMLQDFNVVRHRFIATMLLNDRVRITDEYHKHHYFMPTPTSAAIGCYLCEPGEEVPVFSSVGQPITIFRPADGGLNRVRLLGGGTRLVVPHGWGTTASRALHLTQSEDRLELNGQSYSLKPGISLLDHGDVIPRVFDGGMQQFLHLIRSHTPGEPVADLVQLASYSRHGFLRHDQESGQPVW</sequence>
<dbReference type="EMBL" id="BAAANN010000001">
    <property type="protein sequence ID" value="GAA1937475.1"/>
    <property type="molecule type" value="Genomic_DNA"/>
</dbReference>
<comment type="caution">
    <text evidence="1">The sequence shown here is derived from an EMBL/GenBank/DDBJ whole genome shotgun (WGS) entry which is preliminary data.</text>
</comment>
<proteinExistence type="predicted"/>